<dbReference type="InterPro" id="IPR004837">
    <property type="entry name" value="NaCa_Exmemb"/>
</dbReference>
<feature type="compositionally biased region" description="Basic and acidic residues" evidence="11">
    <location>
        <begin position="12"/>
        <end position="23"/>
    </location>
</feature>
<dbReference type="FunFam" id="1.20.1420.30:FF:000011">
    <property type="entry name" value="Vacuolar calcium ion transporter"/>
    <property type="match status" value="1"/>
</dbReference>
<dbReference type="OrthoDB" id="1699231at2759"/>
<comment type="similarity">
    <text evidence="2 10">Belongs to the Ca(2+):cation antiporter (CaCA) (TC 2.A.19) family.</text>
</comment>
<keyword evidence="10" id="KW-0050">Antiport</keyword>
<evidence type="ECO:0000256" key="8">
    <source>
        <dbReference type="ARBA" id="ARBA00023065"/>
    </source>
</evidence>
<dbReference type="InterPro" id="IPR004798">
    <property type="entry name" value="CAX-like"/>
</dbReference>
<evidence type="ECO:0000313" key="14">
    <source>
        <dbReference type="Proteomes" id="UP000193944"/>
    </source>
</evidence>
<evidence type="ECO:0000313" key="13">
    <source>
        <dbReference type="EMBL" id="ORX76721.1"/>
    </source>
</evidence>
<keyword evidence="5 10" id="KW-0812">Transmembrane</keyword>
<dbReference type="InterPro" id="IPR044880">
    <property type="entry name" value="NCX_ion-bd_dom_sf"/>
</dbReference>
<dbReference type="InterPro" id="IPR004713">
    <property type="entry name" value="CaH_exchang"/>
</dbReference>
<comment type="subcellular location">
    <subcellularLocation>
        <location evidence="1">Endomembrane system</location>
        <topology evidence="1">Multi-pass membrane protein</topology>
    </subcellularLocation>
    <subcellularLocation>
        <location evidence="10">Vacuole membrane</location>
    </subcellularLocation>
</comment>
<feature type="region of interest" description="Disordered" evidence="11">
    <location>
        <begin position="256"/>
        <end position="275"/>
    </location>
</feature>
<feature type="domain" description="Sodium/calcium exchanger membrane region" evidence="12">
    <location>
        <begin position="74"/>
        <end position="228"/>
    </location>
</feature>
<dbReference type="GO" id="GO:0012505">
    <property type="term" value="C:endomembrane system"/>
    <property type="evidence" value="ECO:0007669"/>
    <property type="project" value="UniProtKB-SubCell"/>
</dbReference>
<feature type="compositionally biased region" description="Basic and acidic residues" evidence="11">
    <location>
        <begin position="260"/>
        <end position="270"/>
    </location>
</feature>
<keyword evidence="7 10" id="KW-1133">Transmembrane helix</keyword>
<feature type="region of interest" description="Disordered" evidence="11">
    <location>
        <begin position="1"/>
        <end position="26"/>
    </location>
</feature>
<keyword evidence="10" id="KW-0926">Vacuole</keyword>
<dbReference type="Pfam" id="PF01699">
    <property type="entry name" value="Na_Ca_ex"/>
    <property type="match status" value="2"/>
</dbReference>
<feature type="transmembrane region" description="Helical" evidence="10">
    <location>
        <begin position="410"/>
        <end position="429"/>
    </location>
</feature>
<feature type="transmembrane region" description="Helical" evidence="10">
    <location>
        <begin position="211"/>
        <end position="228"/>
    </location>
</feature>
<feature type="transmembrane region" description="Helical" evidence="10">
    <location>
        <begin position="324"/>
        <end position="343"/>
    </location>
</feature>
<feature type="transmembrane region" description="Helical" evidence="10">
    <location>
        <begin position="282"/>
        <end position="304"/>
    </location>
</feature>
<evidence type="ECO:0000256" key="4">
    <source>
        <dbReference type="ARBA" id="ARBA00022568"/>
    </source>
</evidence>
<evidence type="ECO:0000259" key="12">
    <source>
        <dbReference type="Pfam" id="PF01699"/>
    </source>
</evidence>
<comment type="function">
    <text evidence="10">Has a role in promoting intracellular calcium ion sequestration via the exchange of calcium ions for hydrogen ions across the vacuolar membrane. Involved also in manganese ion homeostasis via its uptake into the vacuole.</text>
</comment>
<sequence>MPNEYQPLLTNDNHHMNNHHATDNPDLYQLPNPRNRINFKTSLKNAFTSSSLNVLLIFIPFGIISALFNMSDTTIFLCNFIGIIPLAKLLGYSTEELSLRTSETVGGLLNSTFGNAVELIIGVMALKNGLIDVVQSSMVGSLLSNLLLVLGMCFFCGGIKYKYQTFNSTSSNTSASLLVMTIFMVVLPVAFNHEDMDKEDDHSRVLQFSRYTSVIMLIMYSLYLLFQLKTHARYFKSNNNTNQIFIRSNSMEYESLSQQRRNEEEGRQEAEPENPEEATLSLSFAITLLFVVTVVISICAEFLVDSIEGISQNWNLSPSFVGLILLPIVGNAAEHVTAITVALKNKMDLAIGVALGSSMQVSLMVIPFLVITGWVIGVDLSLVFNLFETVIIFVSVLIVNQLINDGKSNWLEGAMLLSAYSIIAIAYWLI</sequence>
<dbReference type="GO" id="GO:0005774">
    <property type="term" value="C:vacuolar membrane"/>
    <property type="evidence" value="ECO:0007669"/>
    <property type="project" value="UniProtKB-SubCell"/>
</dbReference>
<feature type="transmembrane region" description="Helical" evidence="10">
    <location>
        <begin position="138"/>
        <end position="161"/>
    </location>
</feature>
<evidence type="ECO:0000256" key="1">
    <source>
        <dbReference type="ARBA" id="ARBA00004127"/>
    </source>
</evidence>
<dbReference type="GO" id="GO:0015369">
    <property type="term" value="F:calcium:proton antiporter activity"/>
    <property type="evidence" value="ECO:0007669"/>
    <property type="project" value="UniProtKB-UniRule"/>
</dbReference>
<comment type="caution">
    <text evidence="13">The sequence shown here is derived from an EMBL/GenBank/DDBJ whole genome shotgun (WGS) entry which is preliminary data.</text>
</comment>
<feature type="transmembrane region" description="Helical" evidence="10">
    <location>
        <begin position="350"/>
        <end position="376"/>
    </location>
</feature>
<feature type="domain" description="Sodium/calcium exchanger membrane region" evidence="12">
    <location>
        <begin position="285"/>
        <end position="425"/>
    </location>
</feature>
<keyword evidence="8 10" id="KW-0406">Ion transport</keyword>
<evidence type="ECO:0000256" key="6">
    <source>
        <dbReference type="ARBA" id="ARBA00022837"/>
    </source>
</evidence>
<dbReference type="STRING" id="1754192.A0A1Y1WT52"/>
<protein>
    <recommendedName>
        <fullName evidence="10">Vacuolar calcium ion transporter</fullName>
    </recommendedName>
</protein>
<feature type="transmembrane region" description="Helical" evidence="10">
    <location>
        <begin position="382"/>
        <end position="403"/>
    </location>
</feature>
<dbReference type="PANTHER" id="PTHR31503">
    <property type="entry name" value="VACUOLAR CALCIUM ION TRANSPORTER"/>
    <property type="match status" value="1"/>
</dbReference>
<dbReference type="NCBIfam" id="TIGR00378">
    <property type="entry name" value="cax"/>
    <property type="match status" value="1"/>
</dbReference>
<keyword evidence="3 10" id="KW-0813">Transport</keyword>
<feature type="transmembrane region" description="Helical" evidence="10">
    <location>
        <begin position="105"/>
        <end position="126"/>
    </location>
</feature>
<keyword evidence="9 10" id="KW-0472">Membrane</keyword>
<evidence type="ECO:0000256" key="10">
    <source>
        <dbReference type="RuleBase" id="RU365028"/>
    </source>
</evidence>
<dbReference type="Proteomes" id="UP000193944">
    <property type="component" value="Unassembled WGS sequence"/>
</dbReference>
<keyword evidence="4 10" id="KW-0109">Calcium transport</keyword>
<reference evidence="13 14" key="1">
    <citation type="submission" date="2016-08" db="EMBL/GenBank/DDBJ databases">
        <title>A Parts List for Fungal Cellulosomes Revealed by Comparative Genomics.</title>
        <authorList>
            <consortium name="DOE Joint Genome Institute"/>
            <person name="Haitjema C.H."/>
            <person name="Gilmore S.P."/>
            <person name="Henske J.K."/>
            <person name="Solomon K.V."/>
            <person name="De Groot R."/>
            <person name="Kuo A."/>
            <person name="Mondo S.J."/>
            <person name="Salamov A.A."/>
            <person name="Labutti K."/>
            <person name="Zhao Z."/>
            <person name="Chiniquy J."/>
            <person name="Barry K."/>
            <person name="Brewer H.M."/>
            <person name="Purvine S.O."/>
            <person name="Wright A.T."/>
            <person name="Boxma B."/>
            <person name="Van Alen T."/>
            <person name="Hackstein J.H."/>
            <person name="Baker S.E."/>
            <person name="Grigoriev I.V."/>
            <person name="O'Malley M.A."/>
        </authorList>
    </citation>
    <scope>NUCLEOTIDE SEQUENCE [LARGE SCALE GENOMIC DNA]</scope>
    <source>
        <strain evidence="13 14">S4</strain>
    </source>
</reference>
<dbReference type="Gene3D" id="1.20.1420.30">
    <property type="entry name" value="NCX, central ion-binding region"/>
    <property type="match status" value="2"/>
</dbReference>
<organism evidence="13 14">
    <name type="scientific">Anaeromyces robustus</name>
    <dbReference type="NCBI Taxonomy" id="1754192"/>
    <lineage>
        <taxon>Eukaryota</taxon>
        <taxon>Fungi</taxon>
        <taxon>Fungi incertae sedis</taxon>
        <taxon>Chytridiomycota</taxon>
        <taxon>Chytridiomycota incertae sedis</taxon>
        <taxon>Neocallimastigomycetes</taxon>
        <taxon>Neocallimastigales</taxon>
        <taxon>Neocallimastigaceae</taxon>
        <taxon>Anaeromyces</taxon>
    </lineage>
</organism>
<gene>
    <name evidence="13" type="ORF">BCR32DRAFT_236325</name>
</gene>
<evidence type="ECO:0000256" key="2">
    <source>
        <dbReference type="ARBA" id="ARBA00008170"/>
    </source>
</evidence>
<evidence type="ECO:0000256" key="5">
    <source>
        <dbReference type="ARBA" id="ARBA00022692"/>
    </source>
</evidence>
<feature type="transmembrane region" description="Helical" evidence="10">
    <location>
        <begin position="173"/>
        <end position="191"/>
    </location>
</feature>
<keyword evidence="6 10" id="KW-0106">Calcium</keyword>
<proteinExistence type="inferred from homology"/>
<dbReference type="PANTHER" id="PTHR31503:SF22">
    <property type="entry name" value="VACUOLAR CALCIUM ION TRANSPORTER"/>
    <property type="match status" value="1"/>
</dbReference>
<keyword evidence="14" id="KW-1185">Reference proteome</keyword>
<feature type="transmembrane region" description="Helical" evidence="10">
    <location>
        <begin position="46"/>
        <end position="68"/>
    </location>
</feature>
<dbReference type="EMBL" id="MCFG01000282">
    <property type="protein sequence ID" value="ORX76721.1"/>
    <property type="molecule type" value="Genomic_DNA"/>
</dbReference>
<reference evidence="13 14" key="2">
    <citation type="submission" date="2016-08" db="EMBL/GenBank/DDBJ databases">
        <title>Pervasive Adenine N6-methylation of Active Genes in Fungi.</title>
        <authorList>
            <consortium name="DOE Joint Genome Institute"/>
            <person name="Mondo S.J."/>
            <person name="Dannebaum R.O."/>
            <person name="Kuo R.C."/>
            <person name="Labutti K."/>
            <person name="Haridas S."/>
            <person name="Kuo A."/>
            <person name="Salamov A."/>
            <person name="Ahrendt S.R."/>
            <person name="Lipzen A."/>
            <person name="Sullivan W."/>
            <person name="Andreopoulos W.B."/>
            <person name="Clum A."/>
            <person name="Lindquist E."/>
            <person name="Daum C."/>
            <person name="Ramamoorthy G.K."/>
            <person name="Gryganskyi A."/>
            <person name="Culley D."/>
            <person name="Magnuson J.K."/>
            <person name="James T.Y."/>
            <person name="O'Malley M.A."/>
            <person name="Stajich J.E."/>
            <person name="Spatafora J.W."/>
            <person name="Visel A."/>
            <person name="Grigoriev I.V."/>
        </authorList>
    </citation>
    <scope>NUCLEOTIDE SEQUENCE [LARGE SCALE GENOMIC DNA]</scope>
    <source>
        <strain evidence="13 14">S4</strain>
    </source>
</reference>
<name>A0A1Y1WT52_9FUNG</name>
<evidence type="ECO:0000256" key="7">
    <source>
        <dbReference type="ARBA" id="ARBA00022989"/>
    </source>
</evidence>
<evidence type="ECO:0000256" key="11">
    <source>
        <dbReference type="SAM" id="MobiDB-lite"/>
    </source>
</evidence>
<feature type="transmembrane region" description="Helical" evidence="10">
    <location>
        <begin position="74"/>
        <end position="93"/>
    </location>
</feature>
<accession>A0A1Y1WT52</accession>
<evidence type="ECO:0000256" key="9">
    <source>
        <dbReference type="ARBA" id="ARBA00023136"/>
    </source>
</evidence>
<dbReference type="AlphaFoldDB" id="A0A1Y1WT52"/>
<dbReference type="GO" id="GO:0006874">
    <property type="term" value="P:intracellular calcium ion homeostasis"/>
    <property type="evidence" value="ECO:0007669"/>
    <property type="project" value="TreeGrafter"/>
</dbReference>
<evidence type="ECO:0000256" key="3">
    <source>
        <dbReference type="ARBA" id="ARBA00022448"/>
    </source>
</evidence>